<keyword evidence="6 8" id="KW-0663">Pyridoxal phosphate</keyword>
<evidence type="ECO:0000256" key="8">
    <source>
        <dbReference type="PIRSR" id="PIRSR604723-51"/>
    </source>
</evidence>
<dbReference type="PANTHER" id="PTHR13693">
    <property type="entry name" value="CLASS II AMINOTRANSFERASE/8-AMINO-7-OXONONANOATE SYNTHASE"/>
    <property type="match status" value="1"/>
</dbReference>
<dbReference type="EC" id="2.3.1.47" evidence="9"/>
<comment type="similarity">
    <text evidence="9">Belongs to the class-II pyridoxal-phosphate-dependent aminotransferase family. BioF subfamily.</text>
</comment>
<dbReference type="InterPro" id="IPR015422">
    <property type="entry name" value="PyrdxlP-dep_Trfase_small"/>
</dbReference>
<accession>A0A2V2NF77</accession>
<dbReference type="Gene3D" id="3.90.1150.10">
    <property type="entry name" value="Aspartate Aminotransferase, domain 1"/>
    <property type="match status" value="1"/>
</dbReference>
<sequence>MIKDAKSRIDEIQRSGKYRQLRLVEQTSGPEMVMDGKKLLNFASNNYLGLSNHPVICQRASDSIATWGTGSGASRLITGNTSIHEELEKKIADFKKQESSVVFNCGYMANVGGITALTDKDCIIYSDSLNHASIIDGARLSKAKIVVYDHCDLRDLEAKIRAHGKTGGLIVSDGVFSMDGDIAPVPELAEISSQYECALMIDDAHGTGVLGKAGRGVCEYFNLDDGVDLHMGTLSKALGSEGGFIAGSDLLAEILRNVARPFIFSTALTPSSIAASSAAIDILLEENWRIRKLSDNSRYLREGIQSMGLDVPDGITPIIPVIIGKNDDTVLFSSILEQEGIFSPAIRPPTVPEGSGRIRLTVMATHTRDHLDQAISSFETAGRKTGLI</sequence>
<feature type="modified residue" description="N6-(pyridoxal phosphate)lysine" evidence="8">
    <location>
        <position position="236"/>
    </location>
</feature>
<dbReference type="GeneID" id="97549631"/>
<organism evidence="11 12">
    <name type="scientific">Methanospirillum lacunae</name>
    <dbReference type="NCBI Taxonomy" id="668570"/>
    <lineage>
        <taxon>Archaea</taxon>
        <taxon>Methanobacteriati</taxon>
        <taxon>Methanobacteriota</taxon>
        <taxon>Stenosarchaea group</taxon>
        <taxon>Methanomicrobia</taxon>
        <taxon>Methanomicrobiales</taxon>
        <taxon>Methanospirillaceae</taxon>
        <taxon>Methanospirillum</taxon>
    </lineage>
</organism>
<evidence type="ECO:0000256" key="7">
    <source>
        <dbReference type="ARBA" id="ARBA00047715"/>
    </source>
</evidence>
<dbReference type="GO" id="GO:0009102">
    <property type="term" value="P:biotin biosynthetic process"/>
    <property type="evidence" value="ECO:0007669"/>
    <property type="project" value="UniProtKB-UniRule"/>
</dbReference>
<evidence type="ECO:0000256" key="3">
    <source>
        <dbReference type="ARBA" id="ARBA00011738"/>
    </source>
</evidence>
<dbReference type="InterPro" id="IPR004723">
    <property type="entry name" value="AONS_Archaea/Proteobacteria"/>
</dbReference>
<proteinExistence type="inferred from homology"/>
<dbReference type="SUPFAM" id="SSF53383">
    <property type="entry name" value="PLP-dependent transferases"/>
    <property type="match status" value="1"/>
</dbReference>
<evidence type="ECO:0000256" key="1">
    <source>
        <dbReference type="ARBA" id="ARBA00001933"/>
    </source>
</evidence>
<dbReference type="GO" id="GO:0008710">
    <property type="term" value="F:8-amino-7-oxononanoate synthase activity"/>
    <property type="evidence" value="ECO:0007669"/>
    <property type="project" value="UniProtKB-UniRule"/>
</dbReference>
<dbReference type="NCBIfam" id="TIGR00858">
    <property type="entry name" value="bioF"/>
    <property type="match status" value="1"/>
</dbReference>
<dbReference type="AlphaFoldDB" id="A0A2V2NF77"/>
<name>A0A2V2NF77_9EURY</name>
<dbReference type="PROSITE" id="PS00599">
    <property type="entry name" value="AA_TRANSFER_CLASS_2"/>
    <property type="match status" value="1"/>
</dbReference>
<dbReference type="InterPro" id="IPR015421">
    <property type="entry name" value="PyrdxlP-dep_Trfase_major"/>
</dbReference>
<dbReference type="UniPathway" id="UPA00078"/>
<evidence type="ECO:0000256" key="9">
    <source>
        <dbReference type="RuleBase" id="RU003693"/>
    </source>
</evidence>
<dbReference type="Proteomes" id="UP000245657">
    <property type="component" value="Unassembled WGS sequence"/>
</dbReference>
<evidence type="ECO:0000256" key="4">
    <source>
        <dbReference type="ARBA" id="ARBA00022679"/>
    </source>
</evidence>
<gene>
    <name evidence="11" type="primary">bioF</name>
    <name evidence="11" type="ORF">DK846_03635</name>
</gene>
<reference evidence="11 12" key="1">
    <citation type="submission" date="2018-05" db="EMBL/GenBank/DDBJ databases">
        <title>Draft genome of Methanospirillum lacunae Ki8-1.</title>
        <authorList>
            <person name="Dueholm M.S."/>
            <person name="Nielsen P.H."/>
            <person name="Bakmann L.F."/>
            <person name="Otzen D.E."/>
        </authorList>
    </citation>
    <scope>NUCLEOTIDE SEQUENCE [LARGE SCALE GENOMIC DNA]</scope>
    <source>
        <strain evidence="11 12">Ki8-1</strain>
    </source>
</reference>
<keyword evidence="4 9" id="KW-0808">Transferase</keyword>
<comment type="caution">
    <text evidence="11">The sequence shown here is derived from an EMBL/GenBank/DDBJ whole genome shotgun (WGS) entry which is preliminary data.</text>
</comment>
<keyword evidence="12" id="KW-1185">Reference proteome</keyword>
<feature type="domain" description="Aminotransferase class I/classII large" evidence="10">
    <location>
        <begin position="38"/>
        <end position="377"/>
    </location>
</feature>
<evidence type="ECO:0000256" key="5">
    <source>
        <dbReference type="ARBA" id="ARBA00022756"/>
    </source>
</evidence>
<keyword evidence="5" id="KW-0093">Biotin biosynthesis</keyword>
<comment type="subunit">
    <text evidence="3 9">Homodimer.</text>
</comment>
<dbReference type="EMBL" id="QGMY01000002">
    <property type="protein sequence ID" value="PWR74251.1"/>
    <property type="molecule type" value="Genomic_DNA"/>
</dbReference>
<comment type="cofactor">
    <cofactor evidence="1 8 9">
        <name>pyridoxal 5'-phosphate</name>
        <dbReference type="ChEBI" id="CHEBI:597326"/>
    </cofactor>
</comment>
<evidence type="ECO:0000313" key="12">
    <source>
        <dbReference type="Proteomes" id="UP000245657"/>
    </source>
</evidence>
<comment type="function">
    <text evidence="9">Catalyzes the decarboxylative condensation of pimeloyl-[acyl-carrier protein] and L-alanine to produce 8-amino-7-oxononanoate (AON), [acyl-carrier protein], and carbon dioxide.</text>
</comment>
<dbReference type="InterPro" id="IPR015424">
    <property type="entry name" value="PyrdxlP-dep_Trfase"/>
</dbReference>
<evidence type="ECO:0000256" key="6">
    <source>
        <dbReference type="ARBA" id="ARBA00022898"/>
    </source>
</evidence>
<dbReference type="OrthoDB" id="9071at2157"/>
<dbReference type="GO" id="GO:0030170">
    <property type="term" value="F:pyridoxal phosphate binding"/>
    <property type="evidence" value="ECO:0007669"/>
    <property type="project" value="InterPro"/>
</dbReference>
<protein>
    <recommendedName>
        <fullName evidence="9">8-amino-7-ketopelargonate synthase</fullName>
        <ecNumber evidence="9">2.3.1.47</ecNumber>
    </recommendedName>
</protein>
<dbReference type="InterPro" id="IPR050087">
    <property type="entry name" value="AON_synthase_class-II"/>
</dbReference>
<evidence type="ECO:0000313" key="11">
    <source>
        <dbReference type="EMBL" id="PWR74251.1"/>
    </source>
</evidence>
<dbReference type="RefSeq" id="WP_109967530.1">
    <property type="nucleotide sequence ID" value="NZ_CP176093.1"/>
</dbReference>
<dbReference type="InterPro" id="IPR001917">
    <property type="entry name" value="Aminotrans_II_pyridoxalP_BS"/>
</dbReference>
<evidence type="ECO:0000256" key="2">
    <source>
        <dbReference type="ARBA" id="ARBA00004746"/>
    </source>
</evidence>
<dbReference type="PANTHER" id="PTHR13693:SF3">
    <property type="entry name" value="LD36009P"/>
    <property type="match status" value="1"/>
</dbReference>
<dbReference type="Pfam" id="PF00155">
    <property type="entry name" value="Aminotran_1_2"/>
    <property type="match status" value="1"/>
</dbReference>
<dbReference type="InterPro" id="IPR004839">
    <property type="entry name" value="Aminotransferase_I/II_large"/>
</dbReference>
<dbReference type="CDD" id="cd06454">
    <property type="entry name" value="KBL_like"/>
    <property type="match status" value="1"/>
</dbReference>
<comment type="pathway">
    <text evidence="2 9">Cofactor biosynthesis; biotin biosynthesis.</text>
</comment>
<comment type="catalytic activity">
    <reaction evidence="7 9">
        <text>6-carboxyhexanoyl-[ACP] + L-alanine + H(+) = (8S)-8-amino-7-oxononanoate + holo-[ACP] + CO2</text>
        <dbReference type="Rhea" id="RHEA:42288"/>
        <dbReference type="Rhea" id="RHEA-COMP:9685"/>
        <dbReference type="Rhea" id="RHEA-COMP:9955"/>
        <dbReference type="ChEBI" id="CHEBI:15378"/>
        <dbReference type="ChEBI" id="CHEBI:16526"/>
        <dbReference type="ChEBI" id="CHEBI:57972"/>
        <dbReference type="ChEBI" id="CHEBI:64479"/>
        <dbReference type="ChEBI" id="CHEBI:78846"/>
        <dbReference type="ChEBI" id="CHEBI:149468"/>
        <dbReference type="EC" id="2.3.1.47"/>
    </reaction>
</comment>
<dbReference type="Gene3D" id="3.40.640.10">
    <property type="entry name" value="Type I PLP-dependent aspartate aminotransferase-like (Major domain)"/>
    <property type="match status" value="1"/>
</dbReference>
<evidence type="ECO:0000259" key="10">
    <source>
        <dbReference type="Pfam" id="PF00155"/>
    </source>
</evidence>